<dbReference type="OrthoDB" id="979560at2"/>
<evidence type="ECO:0008006" key="3">
    <source>
        <dbReference type="Google" id="ProtNLM"/>
    </source>
</evidence>
<dbReference type="STRING" id="1477437.SAMN05444682_11742"/>
<gene>
    <name evidence="1" type="ORF">SAMN05444682_11742</name>
</gene>
<evidence type="ECO:0000313" key="2">
    <source>
        <dbReference type="Proteomes" id="UP000198670"/>
    </source>
</evidence>
<name>A0A1I3VJ83_9SPHI</name>
<dbReference type="Proteomes" id="UP000198670">
    <property type="component" value="Unassembled WGS sequence"/>
</dbReference>
<keyword evidence="2" id="KW-1185">Reference proteome</keyword>
<dbReference type="EMBL" id="FOQO01000017">
    <property type="protein sequence ID" value="SFJ95494.1"/>
    <property type="molecule type" value="Genomic_DNA"/>
</dbReference>
<dbReference type="RefSeq" id="WP_090632504.1">
    <property type="nucleotide sequence ID" value="NZ_FOQO01000017.1"/>
</dbReference>
<protein>
    <recommendedName>
        <fullName evidence="3">DinB superfamily protein</fullName>
    </recommendedName>
</protein>
<accession>A0A1I3VJ83</accession>
<dbReference type="SUPFAM" id="SSF109854">
    <property type="entry name" value="DinB/YfiT-like putative metalloenzymes"/>
    <property type="match status" value="1"/>
</dbReference>
<evidence type="ECO:0000313" key="1">
    <source>
        <dbReference type="EMBL" id="SFJ95494.1"/>
    </source>
</evidence>
<proteinExistence type="predicted"/>
<dbReference type="AlphaFoldDB" id="A0A1I3VJ83"/>
<dbReference type="Gene3D" id="1.20.120.450">
    <property type="entry name" value="dinb family like domain"/>
    <property type="match status" value="1"/>
</dbReference>
<organism evidence="1 2">
    <name type="scientific">Parapedobacter indicus</name>
    <dbReference type="NCBI Taxonomy" id="1477437"/>
    <lineage>
        <taxon>Bacteria</taxon>
        <taxon>Pseudomonadati</taxon>
        <taxon>Bacteroidota</taxon>
        <taxon>Sphingobacteriia</taxon>
        <taxon>Sphingobacteriales</taxon>
        <taxon>Sphingobacteriaceae</taxon>
        <taxon>Parapedobacter</taxon>
    </lineage>
</organism>
<sequence>MDKPIAKTLTIVIPAYRMHSQLFNNMLKGIQEEDAQKRIADRTNHFAWMAGNLVNCRYWLAEVLDIPEKDPNEDLFKNAKALDSSLQYPSLDELKKQWHKISPLLYQKLLSVEEAELSQAYPFGMNVPYVEENKLNMVGMGLDRESYLFGQLGLMRKALGYEGVRYDLDDHLSY</sequence>
<reference evidence="1 2" key="1">
    <citation type="submission" date="2016-10" db="EMBL/GenBank/DDBJ databases">
        <authorList>
            <person name="de Groot N.N."/>
        </authorList>
    </citation>
    <scope>NUCLEOTIDE SEQUENCE [LARGE SCALE GENOMIC DNA]</scope>
    <source>
        <strain evidence="1 2">RK1</strain>
    </source>
</reference>
<dbReference type="InterPro" id="IPR034660">
    <property type="entry name" value="DinB/YfiT-like"/>
</dbReference>